<comment type="caution">
    <text evidence="2">The sequence shown here is derived from an EMBL/GenBank/DDBJ whole genome shotgun (WGS) entry which is preliminary data.</text>
</comment>
<evidence type="ECO:0000256" key="1">
    <source>
        <dbReference type="SAM" id="SignalP"/>
    </source>
</evidence>
<evidence type="ECO:0000313" key="2">
    <source>
        <dbReference type="EMBL" id="CAD8049103.1"/>
    </source>
</evidence>
<dbReference type="Proteomes" id="UP000688137">
    <property type="component" value="Unassembled WGS sequence"/>
</dbReference>
<evidence type="ECO:0008006" key="4">
    <source>
        <dbReference type="Google" id="ProtNLM"/>
    </source>
</evidence>
<feature type="signal peptide" evidence="1">
    <location>
        <begin position="1"/>
        <end position="19"/>
    </location>
</feature>
<feature type="chain" id="PRO_5035866558" description="Transmembrane protein" evidence="1">
    <location>
        <begin position="20"/>
        <end position="126"/>
    </location>
</feature>
<keyword evidence="3" id="KW-1185">Reference proteome</keyword>
<dbReference type="EMBL" id="CAJJDM010000010">
    <property type="protein sequence ID" value="CAD8049103.1"/>
    <property type="molecule type" value="Genomic_DNA"/>
</dbReference>
<accession>A0A8S1K3W7</accession>
<protein>
    <recommendedName>
        <fullName evidence="4">Transmembrane protein</fullName>
    </recommendedName>
</protein>
<sequence length="126" mass="14663">MKIIFNLLLIGLLSNLIQSKSVAKMKECLTYVLGYNQQCYQQYQDCLLKDICQGLYIQGKTLCLEDFKYDTDQYLGECVSTQYDKLQNDDAKLLIDCLQEQCDILNNQATLQHLSRILILIYLFTQ</sequence>
<name>A0A8S1K3W7_PARPR</name>
<reference evidence="2" key="1">
    <citation type="submission" date="2021-01" db="EMBL/GenBank/DDBJ databases">
        <authorList>
            <consortium name="Genoscope - CEA"/>
            <person name="William W."/>
        </authorList>
    </citation>
    <scope>NUCLEOTIDE SEQUENCE</scope>
</reference>
<evidence type="ECO:0000313" key="3">
    <source>
        <dbReference type="Proteomes" id="UP000688137"/>
    </source>
</evidence>
<dbReference type="AlphaFoldDB" id="A0A8S1K3W7"/>
<organism evidence="2 3">
    <name type="scientific">Paramecium primaurelia</name>
    <dbReference type="NCBI Taxonomy" id="5886"/>
    <lineage>
        <taxon>Eukaryota</taxon>
        <taxon>Sar</taxon>
        <taxon>Alveolata</taxon>
        <taxon>Ciliophora</taxon>
        <taxon>Intramacronucleata</taxon>
        <taxon>Oligohymenophorea</taxon>
        <taxon>Peniculida</taxon>
        <taxon>Parameciidae</taxon>
        <taxon>Paramecium</taxon>
    </lineage>
</organism>
<gene>
    <name evidence="2" type="ORF">PPRIM_AZ9-3.1.T0130230</name>
</gene>
<keyword evidence="1" id="KW-0732">Signal</keyword>
<dbReference type="OMA" id="MKECLTY"/>
<proteinExistence type="predicted"/>